<keyword evidence="13" id="KW-1185">Reference proteome</keyword>
<dbReference type="EMBL" id="VNFH01000015">
    <property type="protein sequence ID" value="TVU67335.1"/>
    <property type="molecule type" value="Genomic_DNA"/>
</dbReference>
<dbReference type="Gene3D" id="3.30.2300.20">
    <property type="match status" value="1"/>
</dbReference>
<feature type="domain" description="Ribosomal RNA methyltransferase FtsJ" evidence="9">
    <location>
        <begin position="188"/>
        <end position="280"/>
    </location>
</feature>
<evidence type="ECO:0000259" key="9">
    <source>
        <dbReference type="Pfam" id="PF01728"/>
    </source>
</evidence>
<accession>A0A558HDX4</accession>
<dbReference type="SUPFAM" id="SSF53335">
    <property type="entry name" value="S-adenosyl-L-methionine-dependent methyltransferases"/>
    <property type="match status" value="1"/>
</dbReference>
<keyword evidence="1 6" id="KW-0963">Cytoplasm</keyword>
<dbReference type="InterPro" id="IPR011224">
    <property type="entry name" value="rRNA_MeTrfase_M"/>
</dbReference>
<feature type="binding site" evidence="6 8">
    <location>
        <begin position="223"/>
        <end position="226"/>
    </location>
    <ligand>
        <name>S-adenosyl-L-methionine</name>
        <dbReference type="ChEBI" id="CHEBI:59789"/>
    </ligand>
</feature>
<comment type="subcellular location">
    <subcellularLocation>
        <location evidence="6">Cytoplasm</location>
    </subcellularLocation>
</comment>
<dbReference type="GO" id="GO:0005737">
    <property type="term" value="C:cytoplasm"/>
    <property type="evidence" value="ECO:0007669"/>
    <property type="project" value="UniProtKB-SubCell"/>
</dbReference>
<dbReference type="InterPro" id="IPR002877">
    <property type="entry name" value="RNA_MeTrfase_FtsJ_dom"/>
</dbReference>
<name>A0A558HDX4_9GAMM</name>
<keyword evidence="4 6" id="KW-0808">Transferase</keyword>
<feature type="binding site" evidence="6 8">
    <location>
        <position position="190"/>
    </location>
    <ligand>
        <name>S-adenosyl-L-methionine</name>
        <dbReference type="ChEBI" id="CHEBI:59789"/>
    </ligand>
</feature>
<feature type="binding site" evidence="6 8">
    <location>
        <position position="262"/>
    </location>
    <ligand>
        <name>S-adenosyl-L-methionine</name>
        <dbReference type="ChEBI" id="CHEBI:59789"/>
    </ligand>
</feature>
<feature type="domain" description="Ribosomal RNA large subunit methyltransferase M THUMP-like" evidence="11">
    <location>
        <begin position="89"/>
        <end position="166"/>
    </location>
</feature>
<comment type="function">
    <text evidence="6">Catalyzes the 2'-O-methylation at nucleotide C2498 in 23S rRNA.</text>
</comment>
<gene>
    <name evidence="6 12" type="primary">rlmM</name>
    <name evidence="12" type="ORF">FQP86_16785</name>
</gene>
<evidence type="ECO:0000256" key="3">
    <source>
        <dbReference type="ARBA" id="ARBA00022603"/>
    </source>
</evidence>
<dbReference type="InterPro" id="IPR029063">
    <property type="entry name" value="SAM-dependent_MTases_sf"/>
</dbReference>
<dbReference type="GO" id="GO:0032259">
    <property type="term" value="P:methylation"/>
    <property type="evidence" value="ECO:0007669"/>
    <property type="project" value="UniProtKB-KW"/>
</dbReference>
<dbReference type="Pfam" id="PF01728">
    <property type="entry name" value="FtsJ"/>
    <property type="match status" value="1"/>
</dbReference>
<evidence type="ECO:0000256" key="2">
    <source>
        <dbReference type="ARBA" id="ARBA00022552"/>
    </source>
</evidence>
<dbReference type="InterPro" id="IPR040739">
    <property type="entry name" value="RlmM_FDX"/>
</dbReference>
<proteinExistence type="inferred from homology"/>
<dbReference type="OrthoDB" id="154490at2"/>
<evidence type="ECO:0000313" key="13">
    <source>
        <dbReference type="Proteomes" id="UP000319941"/>
    </source>
</evidence>
<organism evidence="12 13">
    <name type="scientific">Cobetia crustatorum</name>
    <dbReference type="NCBI Taxonomy" id="553385"/>
    <lineage>
        <taxon>Bacteria</taxon>
        <taxon>Pseudomonadati</taxon>
        <taxon>Pseudomonadota</taxon>
        <taxon>Gammaproteobacteria</taxon>
        <taxon>Oceanospirillales</taxon>
        <taxon>Halomonadaceae</taxon>
        <taxon>Cobetia</taxon>
    </lineage>
</organism>
<dbReference type="GO" id="GO:0008757">
    <property type="term" value="F:S-adenosylmethionine-dependent methyltransferase activity"/>
    <property type="evidence" value="ECO:0007669"/>
    <property type="project" value="UniProtKB-UniRule"/>
</dbReference>
<dbReference type="InterPro" id="IPR048646">
    <property type="entry name" value="RlmM_THUMP-like"/>
</dbReference>
<dbReference type="Gene3D" id="3.40.50.150">
    <property type="entry name" value="Vaccinia Virus protein VP39"/>
    <property type="match status" value="1"/>
</dbReference>
<evidence type="ECO:0000256" key="1">
    <source>
        <dbReference type="ARBA" id="ARBA00022490"/>
    </source>
</evidence>
<comment type="subunit">
    <text evidence="6">Monomer.</text>
</comment>
<reference evidence="12 13" key="1">
    <citation type="submission" date="2019-07" db="EMBL/GenBank/DDBJ databases">
        <title>Diversity of Bacteria from Kongsfjorden, Arctic.</title>
        <authorList>
            <person name="Yu Y."/>
        </authorList>
    </citation>
    <scope>NUCLEOTIDE SEQUENCE [LARGE SCALE GENOMIC DNA]</scope>
    <source>
        <strain evidence="12 13">SM1923</strain>
    </source>
</reference>
<keyword evidence="2 6" id="KW-0698">rRNA processing</keyword>
<dbReference type="RefSeq" id="WP_035160575.1">
    <property type="nucleotide sequence ID" value="NZ_CAWOWR010000052.1"/>
</dbReference>
<dbReference type="STRING" id="553385.GCA_000591415_03656"/>
<dbReference type="Pfam" id="PF18125">
    <property type="entry name" value="RlmM_FDX"/>
    <property type="match status" value="1"/>
</dbReference>
<keyword evidence="5 6" id="KW-0949">S-adenosyl-L-methionine</keyword>
<dbReference type="AlphaFoldDB" id="A0A558HDX4"/>
<feature type="domain" description="RlmM ferredoxin-like" evidence="10">
    <location>
        <begin position="6"/>
        <end position="75"/>
    </location>
</feature>
<sequence length="357" mass="40558">MMMQPQELLLYCRPGFEADLAAEVCEKAAYVGAPGYPIAARNSGFVRYVVTGDEPANTLHREMPLEALVFARQTLVALEPMVGMSRENRVSPILQQVVDAGWSFEEIRHEMPDTNDGKALSGLGKAVGRPLESALKKRGALRRKAGGRALHVFWTDGDEVQLGMSFPGNRSEYANGIRHLRSPSRAPSRSTLKLEEAWHEFVPRDQWERRIATGMQAADLGAAPGGWTFQLVEKGMFVFAIDNGPMNKDLMATGQVEHLKEDGFTWEPPLRLDWLVCDIVDRPIRVTEMVERWLKKRWCNEAVFNLKLPMKQRWKEVSRCLDYLAQSLENSHVGAEIRCRHLYHDREEVTVHVRITH</sequence>
<evidence type="ECO:0000256" key="5">
    <source>
        <dbReference type="ARBA" id="ARBA00022691"/>
    </source>
</evidence>
<keyword evidence="3 6" id="KW-0489">Methyltransferase</keyword>
<comment type="caution">
    <text evidence="12">The sequence shown here is derived from an EMBL/GenBank/DDBJ whole genome shotgun (WGS) entry which is preliminary data.</text>
</comment>
<evidence type="ECO:0000256" key="4">
    <source>
        <dbReference type="ARBA" id="ARBA00022679"/>
    </source>
</evidence>
<dbReference type="GO" id="GO:0006364">
    <property type="term" value="P:rRNA processing"/>
    <property type="evidence" value="ECO:0007669"/>
    <property type="project" value="UniProtKB-UniRule"/>
</dbReference>
<dbReference type="NCBIfam" id="NF008734">
    <property type="entry name" value="PRK11760.1"/>
    <property type="match status" value="1"/>
</dbReference>
<comment type="catalytic activity">
    <reaction evidence="6">
        <text>cytidine(2498) in 23S rRNA + S-adenosyl-L-methionine = 2'-O-methylcytidine(2498) in 23S rRNA + S-adenosyl-L-homocysteine + H(+)</text>
        <dbReference type="Rhea" id="RHEA:42788"/>
        <dbReference type="Rhea" id="RHEA-COMP:10244"/>
        <dbReference type="Rhea" id="RHEA-COMP:10245"/>
        <dbReference type="ChEBI" id="CHEBI:15378"/>
        <dbReference type="ChEBI" id="CHEBI:57856"/>
        <dbReference type="ChEBI" id="CHEBI:59789"/>
        <dbReference type="ChEBI" id="CHEBI:74495"/>
        <dbReference type="ChEBI" id="CHEBI:82748"/>
        <dbReference type="EC" id="2.1.1.186"/>
    </reaction>
</comment>
<dbReference type="EC" id="2.1.1.186" evidence="6"/>
<feature type="active site" description="Proton acceptor" evidence="6 7">
    <location>
        <position position="307"/>
    </location>
</feature>
<evidence type="ECO:0000256" key="7">
    <source>
        <dbReference type="PIRSR" id="PIRSR028774-1"/>
    </source>
</evidence>
<comment type="similarity">
    <text evidence="6">Belongs to the class I-like SAM-binding methyltransferase superfamily. RNA methyltransferase RlmE family. RlmM subfamily.</text>
</comment>
<evidence type="ECO:0000259" key="11">
    <source>
        <dbReference type="Pfam" id="PF21239"/>
    </source>
</evidence>
<dbReference type="Proteomes" id="UP000319941">
    <property type="component" value="Unassembled WGS sequence"/>
</dbReference>
<feature type="binding site" evidence="6 8">
    <location>
        <position position="242"/>
    </location>
    <ligand>
        <name>S-adenosyl-L-methionine</name>
        <dbReference type="ChEBI" id="CHEBI:59789"/>
    </ligand>
</feature>
<dbReference type="Pfam" id="PF21239">
    <property type="entry name" value="RLMM_N"/>
    <property type="match status" value="1"/>
</dbReference>
<evidence type="ECO:0000259" key="10">
    <source>
        <dbReference type="Pfam" id="PF18125"/>
    </source>
</evidence>
<evidence type="ECO:0000256" key="6">
    <source>
        <dbReference type="HAMAP-Rule" id="MF_01551"/>
    </source>
</evidence>
<feature type="binding site" evidence="6 8">
    <location>
        <position position="278"/>
    </location>
    <ligand>
        <name>S-adenosyl-L-methionine</name>
        <dbReference type="ChEBI" id="CHEBI:59789"/>
    </ligand>
</feature>
<dbReference type="HAMAP" id="MF_01551">
    <property type="entry name" value="23SrRNA_methyltr_M"/>
    <property type="match status" value="1"/>
</dbReference>
<dbReference type="PANTHER" id="PTHR37524:SF2">
    <property type="entry name" value="RIBOSOMAL RNA METHYLTRANSFERASE FTSJ DOMAIN-CONTAINING PROTEIN"/>
    <property type="match status" value="1"/>
</dbReference>
<dbReference type="PIRSF" id="PIRSF028774">
    <property type="entry name" value="UCP028774"/>
    <property type="match status" value="1"/>
</dbReference>
<dbReference type="Gene3D" id="3.30.70.2810">
    <property type="match status" value="1"/>
</dbReference>
<dbReference type="PANTHER" id="PTHR37524">
    <property type="entry name" value="RIBOSOMAL RNA LARGE SUBUNIT METHYLTRANSFERASE M"/>
    <property type="match status" value="1"/>
</dbReference>
<protein>
    <recommendedName>
        <fullName evidence="6">Ribosomal RNA large subunit methyltransferase M</fullName>
        <ecNumber evidence="6">2.1.1.186</ecNumber>
    </recommendedName>
    <alternativeName>
        <fullName evidence="6">23S rRNA (cytidine2498-2'-O)-methyltransferase</fullName>
    </alternativeName>
    <alternativeName>
        <fullName evidence="6">23S rRNA 2'-O-ribose methyltransferase RlmM</fullName>
    </alternativeName>
</protein>
<evidence type="ECO:0000256" key="8">
    <source>
        <dbReference type="PIRSR" id="PIRSR028774-2"/>
    </source>
</evidence>
<evidence type="ECO:0000313" key="12">
    <source>
        <dbReference type="EMBL" id="TVU67335.1"/>
    </source>
</evidence>